<dbReference type="PATRIC" id="fig|1227499.3.peg.1229"/>
<comment type="caution">
    <text evidence="5">The sequence shown here is derived from an EMBL/GenBank/DDBJ whole genome shotgun (WGS) entry which is preliminary data.</text>
</comment>
<keyword evidence="2" id="KW-0804">Transcription</keyword>
<dbReference type="Gene3D" id="1.10.10.10">
    <property type="entry name" value="Winged helix-like DNA-binding domain superfamily/Winged helix DNA-binding domain"/>
    <property type="match status" value="1"/>
</dbReference>
<dbReference type="CDD" id="cd06171">
    <property type="entry name" value="Sigma70_r4"/>
    <property type="match status" value="1"/>
</dbReference>
<dbReference type="InterPro" id="IPR013324">
    <property type="entry name" value="RNA_pol_sigma_r3/r4-like"/>
</dbReference>
<dbReference type="PANTHER" id="PTHR34236">
    <property type="entry name" value="DIMETHYL SULFOXIDE REDUCTASE TRANSCRIPTIONAL ACTIVATOR"/>
    <property type="match status" value="1"/>
</dbReference>
<sequence length="226" mass="25673">MPVIRLPDESFRMATVMEFTSPVAEFPLGSVFENLPGVTVELERLIPHETLIIPYFWVRNAETEDIESAFEQHAGVSNIRLVDSVEDEYLMRAEWEQEYFGILSALAEANVVVLSGIGTKDEWRFEVRAESQEAIADFREYCQENDIPIAITAVHAMLPIQGEGYELTETQREALILAYERGYFDTPREASLEEIADELDITQQSLSSRLRRGHRRLIGATLSSSV</sequence>
<dbReference type="InterPro" id="IPR007050">
    <property type="entry name" value="HTH_bacterioopsin"/>
</dbReference>
<dbReference type="Pfam" id="PF15915">
    <property type="entry name" value="BAT"/>
    <property type="match status" value="1"/>
</dbReference>
<evidence type="ECO:0000256" key="2">
    <source>
        <dbReference type="ARBA" id="ARBA00023163"/>
    </source>
</evidence>
<organism evidence="5 6">
    <name type="scientific">Natronolimnohabitans innermongolicus JCM 12255</name>
    <dbReference type="NCBI Taxonomy" id="1227499"/>
    <lineage>
        <taxon>Archaea</taxon>
        <taxon>Methanobacteriati</taxon>
        <taxon>Methanobacteriota</taxon>
        <taxon>Stenosarchaea group</taxon>
        <taxon>Halobacteria</taxon>
        <taxon>Halobacteriales</taxon>
        <taxon>Natrialbaceae</taxon>
        <taxon>Natronolimnohabitans</taxon>
    </lineage>
</organism>
<protein>
    <submittedName>
        <fullName evidence="5">Bacterio-opsin activator HTH domain-containing protein</fullName>
    </submittedName>
</protein>
<dbReference type="PANTHER" id="PTHR34236:SF1">
    <property type="entry name" value="DIMETHYL SULFOXIDE REDUCTASE TRANSCRIPTIONAL ACTIVATOR"/>
    <property type="match status" value="1"/>
</dbReference>
<keyword evidence="6" id="KW-1185">Reference proteome</keyword>
<dbReference type="AlphaFoldDB" id="L9XB68"/>
<dbReference type="EMBL" id="AOHZ01000031">
    <property type="protein sequence ID" value="ELY58979.1"/>
    <property type="molecule type" value="Genomic_DNA"/>
</dbReference>
<evidence type="ECO:0000259" key="4">
    <source>
        <dbReference type="Pfam" id="PF15915"/>
    </source>
</evidence>
<dbReference type="eggNOG" id="arCOG02280">
    <property type="taxonomic scope" value="Archaea"/>
</dbReference>
<evidence type="ECO:0000259" key="3">
    <source>
        <dbReference type="Pfam" id="PF04967"/>
    </source>
</evidence>
<dbReference type="InterPro" id="IPR036388">
    <property type="entry name" value="WH-like_DNA-bd_sf"/>
</dbReference>
<reference evidence="5 6" key="1">
    <citation type="journal article" date="2014" name="PLoS Genet.">
        <title>Phylogenetically driven sequencing of extremely halophilic archaea reveals strategies for static and dynamic osmo-response.</title>
        <authorList>
            <person name="Becker E.A."/>
            <person name="Seitzer P.M."/>
            <person name="Tritt A."/>
            <person name="Larsen D."/>
            <person name="Krusor M."/>
            <person name="Yao A.I."/>
            <person name="Wu D."/>
            <person name="Madern D."/>
            <person name="Eisen J.A."/>
            <person name="Darling A.E."/>
            <person name="Facciotti M.T."/>
        </authorList>
    </citation>
    <scope>NUCLEOTIDE SEQUENCE [LARGE SCALE GENOMIC DNA]</scope>
    <source>
        <strain evidence="5 6">JCM 12255</strain>
    </source>
</reference>
<evidence type="ECO:0000313" key="6">
    <source>
        <dbReference type="Proteomes" id="UP000011602"/>
    </source>
</evidence>
<gene>
    <name evidence="5" type="ORF">C493_06020</name>
</gene>
<dbReference type="Proteomes" id="UP000011602">
    <property type="component" value="Unassembled WGS sequence"/>
</dbReference>
<accession>L9XB68</accession>
<evidence type="ECO:0000313" key="5">
    <source>
        <dbReference type="EMBL" id="ELY58979.1"/>
    </source>
</evidence>
<feature type="domain" description="Bacterioopsin transcriptional activator GAF and HTH associated" evidence="4">
    <location>
        <begin position="36"/>
        <end position="145"/>
    </location>
</feature>
<name>L9XB68_9EURY</name>
<keyword evidence="1" id="KW-0805">Transcription regulation</keyword>
<evidence type="ECO:0000256" key="1">
    <source>
        <dbReference type="ARBA" id="ARBA00023015"/>
    </source>
</evidence>
<dbReference type="SUPFAM" id="SSF88659">
    <property type="entry name" value="Sigma3 and sigma4 domains of RNA polymerase sigma factors"/>
    <property type="match status" value="1"/>
</dbReference>
<feature type="domain" description="HTH bat-type" evidence="3">
    <location>
        <begin position="167"/>
        <end position="218"/>
    </location>
</feature>
<proteinExistence type="predicted"/>
<dbReference type="Pfam" id="PF04967">
    <property type="entry name" value="HTH_10"/>
    <property type="match status" value="1"/>
</dbReference>
<dbReference type="InterPro" id="IPR031803">
    <property type="entry name" value="BAT_GAF/HTH-assoc"/>
</dbReference>
<dbReference type="STRING" id="1227499.C493_06020"/>